<evidence type="ECO:0000313" key="1">
    <source>
        <dbReference type="EMBL" id="BAS28600.1"/>
    </source>
</evidence>
<gene>
    <name evidence="1" type="ORF">LIP_2771</name>
</gene>
<dbReference type="CDD" id="cd00093">
    <property type="entry name" value="HTH_XRE"/>
    <property type="match status" value="1"/>
</dbReference>
<dbReference type="Gene3D" id="1.25.40.10">
    <property type="entry name" value="Tetratricopeptide repeat domain"/>
    <property type="match status" value="1"/>
</dbReference>
<evidence type="ECO:0008006" key="3">
    <source>
        <dbReference type="Google" id="ProtNLM"/>
    </source>
</evidence>
<dbReference type="InterPro" id="IPR001387">
    <property type="entry name" value="Cro/C1-type_HTH"/>
</dbReference>
<dbReference type="AlphaFoldDB" id="A0A0K2SNB1"/>
<dbReference type="SUPFAM" id="SSF48452">
    <property type="entry name" value="TPR-like"/>
    <property type="match status" value="1"/>
</dbReference>
<dbReference type="RefSeq" id="WP_068139195.1">
    <property type="nucleotide sequence ID" value="NZ_AP014924.1"/>
</dbReference>
<dbReference type="Proteomes" id="UP000065807">
    <property type="component" value="Chromosome"/>
</dbReference>
<evidence type="ECO:0000313" key="2">
    <source>
        <dbReference type="Proteomes" id="UP000065807"/>
    </source>
</evidence>
<accession>A0A0K2SNB1</accession>
<dbReference type="KEGG" id="lpil:LIP_2771"/>
<name>A0A0K2SNB1_LIMPI</name>
<reference evidence="2" key="2">
    <citation type="journal article" date="2016" name="Int. J. Syst. Evol. Microbiol.">
        <title>Complete genome sequence and cell structure of Limnochorda pilosa, a Gram-negative spore-former within the phylum Firmicutes.</title>
        <authorList>
            <person name="Watanabe M."/>
            <person name="Kojima H."/>
            <person name="Fukui M."/>
        </authorList>
    </citation>
    <scope>NUCLEOTIDE SEQUENCE [LARGE SCALE GENOMIC DNA]</scope>
    <source>
        <strain evidence="2">HC45</strain>
    </source>
</reference>
<dbReference type="OrthoDB" id="1863321at2"/>
<keyword evidence="2" id="KW-1185">Reference proteome</keyword>
<dbReference type="GO" id="GO:0003677">
    <property type="term" value="F:DNA binding"/>
    <property type="evidence" value="ECO:0007669"/>
    <property type="project" value="InterPro"/>
</dbReference>
<dbReference type="Gene3D" id="1.10.260.40">
    <property type="entry name" value="lambda repressor-like DNA-binding domains"/>
    <property type="match status" value="1"/>
</dbReference>
<reference evidence="2" key="1">
    <citation type="submission" date="2015-07" db="EMBL/GenBank/DDBJ databases">
        <title>Complete genome sequence and phylogenetic analysis of Limnochorda pilosa.</title>
        <authorList>
            <person name="Watanabe M."/>
            <person name="Kojima H."/>
            <person name="Fukui M."/>
        </authorList>
    </citation>
    <scope>NUCLEOTIDE SEQUENCE [LARGE SCALE GENOMIC DNA]</scope>
    <source>
        <strain evidence="2">HC45</strain>
    </source>
</reference>
<organism evidence="1 2">
    <name type="scientific">Limnochorda pilosa</name>
    <dbReference type="NCBI Taxonomy" id="1555112"/>
    <lineage>
        <taxon>Bacteria</taxon>
        <taxon>Bacillati</taxon>
        <taxon>Bacillota</taxon>
        <taxon>Limnochordia</taxon>
        <taxon>Limnochordales</taxon>
        <taxon>Limnochordaceae</taxon>
        <taxon>Limnochorda</taxon>
    </lineage>
</organism>
<protein>
    <recommendedName>
        <fullName evidence="3">HTH cro/C1-type domain-containing protein</fullName>
    </recommendedName>
</protein>
<dbReference type="InterPro" id="IPR010982">
    <property type="entry name" value="Lambda_DNA-bd_dom_sf"/>
</dbReference>
<dbReference type="EMBL" id="AP014924">
    <property type="protein sequence ID" value="BAS28600.1"/>
    <property type="molecule type" value="Genomic_DNA"/>
</dbReference>
<sequence>MAGNPFADLLRDVRERHHLSQIELAAGRCTRAHVSAIEQGYGRPSGLLLRHFLERLPERRALAEAFCASFAPRPDWLHAGIYLAMKGEREGAYAVLQAMGRASDPSSPPWAGFADRAQGWSRYLAGEVDRALDLLTAAVDLHRRTGRYQEAGRTLWELGLMVTETAPSPDALLLFKEARETWGNAAEAREQRFHAVVFHSEARALRRMGYYRRAQEAATKACRLYRAAGDLAGEGHALLERAYAAHEDRRRDMLRPLAEHALDLFQRSDHHECLGVAELAVGIGLLDGGESGVQMAAARIERAQSLLAASPGGREAHALSELARLAWAQGDLQTARSHLHRALEQPASSRERAAQICLAAAVGLRDWPPSRQEIAGLGWALASPWERHAFFQSAARFCERLNRWRWAAELGRLIHQVYEGAAWSTASGGSPRPFWSLFLDTRGRRAGSGQGVRRNR</sequence>
<proteinExistence type="predicted"/>
<dbReference type="SUPFAM" id="SSF47413">
    <property type="entry name" value="lambda repressor-like DNA-binding domains"/>
    <property type="match status" value="1"/>
</dbReference>
<dbReference type="InterPro" id="IPR011990">
    <property type="entry name" value="TPR-like_helical_dom_sf"/>
</dbReference>